<evidence type="ECO:0000259" key="4">
    <source>
        <dbReference type="Pfam" id="PF05567"/>
    </source>
</evidence>
<organism evidence="5 6">
    <name type="scientific">Keguizhuia sedimenti</name>
    <dbReference type="NCBI Taxonomy" id="3064264"/>
    <lineage>
        <taxon>Bacteria</taxon>
        <taxon>Pseudomonadati</taxon>
        <taxon>Pseudomonadota</taxon>
        <taxon>Betaproteobacteria</taxon>
        <taxon>Burkholderiales</taxon>
        <taxon>Oxalobacteraceae</taxon>
        <taxon>Keguizhuia</taxon>
    </lineage>
</organism>
<evidence type="ECO:0000313" key="6">
    <source>
        <dbReference type="Proteomes" id="UP001225596"/>
    </source>
</evidence>
<proteinExistence type="predicted"/>
<dbReference type="InterPro" id="IPR036465">
    <property type="entry name" value="vWFA_dom_sf"/>
</dbReference>
<comment type="caution">
    <text evidence="5">The sequence shown here is derived from an EMBL/GenBank/DDBJ whole genome shotgun (WGS) entry which is preliminary data.</text>
</comment>
<evidence type="ECO:0000256" key="1">
    <source>
        <dbReference type="ARBA" id="ARBA00022723"/>
    </source>
</evidence>
<dbReference type="InterPro" id="IPR008707">
    <property type="entry name" value="B-propeller_PilY1"/>
</dbReference>
<sequence>MMKNHFNLLRFAFLLIMLWSAGLACAGLTDISNVPMANASNSVVKPNVMFILDDSGSMAWTYTPNDAGNFDSGEYGSKSSQCNGMYFNPSLAYVPPVNSDGTSYPDASFTNAKDNGFDTSAGASTTNLNNRYYYAYSGTQPSLGFTYDSDGDVITTSTFYKECNSDEGDSPGSSVFTKVIVTTASSEALKQNFANWYSYYRTRILTMKTAAGRAFKDIGNSYRVGFTTINETGTTDGDEFLNIADFDATQKESWYSKLYGITPNSGTPLRAALSKVGRIYAGEIGTDPVQYTCQQNFAILSTDGYWNGAAGYMQDGTTALGNQDGSLSRPMYDGSTTTTTYTATITVDHNPSRGSGVDNTSTRVSSITVNGVEIMTGTSSGDTSRSDVADNIDSKIGKNGYTATVDGRVVTVIAPASAGNVNGVTPAVTKSQGNMVITASAFSGATSTTGGSSDSLADVSAYYYNTDLRSTMTNNVPGAGADNAVHQHMTTFTLGLGVNGTLKYADGYATATSGDFYNIRQGTKNWPVPDADNPTAIDDLWHAAVNGHGTYYSAQSPDSLVSGISKSLAGVNARTGSAAAAATSNLEPVAGDNFVYIALYRTVKWDGEIQAKTIDPSTGALESTPSWTAQSLLDSKVAAATDTREIYKFDPDDNTSGGDKLELFTWANLSGAEQNYFNDVCIANPSNAKTLLSQCDALTSTQKTNASGENLLNFIRGRHQHEDRGSNTDKLYRMREHVLGDMINSQPVYVKQPPFAYTDVGYSNYKSSRANNGDARVYVAANDGMLHAFNGGTTAGTNIGGTEEWAYIPPMVMPNLYKLADKNYSSSTVKQYYVDGSPTVGDICPRAPSDTCAANQWKTILVGGLNAGGRGYYALDITDPDSPKALWNYSVADDEDLGFTFGNPIITKNRDGIWVVIFSSGYNNVNPGDGRGHLYILNANTGARIDKISTTAGDTATPSGLGKINAWIQDVTDNTALRIYGGDLLGNVWRFDIDDRYGDSGNEATLIAELGNVGSVGVQPITTKPELSEITAGADRLAVISVGTGRYLGITDVSDTSQQSIYTFKDNLTAAGLGKVRNTGVLVQQSLTTNAAGTKRVASTNDVTWTDDSGWYVDLNPGNTSPGERVNVDMQLQLGTLTVAGNVPSTNACNLGGYAWLYNFDYKTGQYVEGSDGTAGIRLSNNSLVAGLKVIKLTSGKTTTLVTGTDGSITPYGNPSSGYGSAPNGKRVSWRELID</sequence>
<keyword evidence="2" id="KW-0106">Calcium</keyword>
<accession>A0ABU1BTR0</accession>
<dbReference type="PROSITE" id="PS51257">
    <property type="entry name" value="PROKAR_LIPOPROTEIN"/>
    <property type="match status" value="1"/>
</dbReference>
<keyword evidence="3" id="KW-0732">Signal</keyword>
<keyword evidence="1" id="KW-0479">Metal-binding</keyword>
<dbReference type="Pfam" id="PF05567">
    <property type="entry name" value="T4P_PilY1"/>
    <property type="match status" value="1"/>
</dbReference>
<evidence type="ECO:0000256" key="2">
    <source>
        <dbReference type="ARBA" id="ARBA00022837"/>
    </source>
</evidence>
<evidence type="ECO:0000313" key="5">
    <source>
        <dbReference type="EMBL" id="MDQ9171653.1"/>
    </source>
</evidence>
<feature type="domain" description="PilY1 beta-propeller" evidence="4">
    <location>
        <begin position="739"/>
        <end position="1093"/>
    </location>
</feature>
<dbReference type="EMBL" id="JAUYVH010000011">
    <property type="protein sequence ID" value="MDQ9171653.1"/>
    <property type="molecule type" value="Genomic_DNA"/>
</dbReference>
<dbReference type="Proteomes" id="UP001225596">
    <property type="component" value="Unassembled WGS sequence"/>
</dbReference>
<dbReference type="RefSeq" id="WP_338437592.1">
    <property type="nucleotide sequence ID" value="NZ_JAUYVH010000011.1"/>
</dbReference>
<evidence type="ECO:0000256" key="3">
    <source>
        <dbReference type="SAM" id="SignalP"/>
    </source>
</evidence>
<keyword evidence="6" id="KW-1185">Reference proteome</keyword>
<dbReference type="Gene3D" id="3.40.50.410">
    <property type="entry name" value="von Willebrand factor, type A domain"/>
    <property type="match status" value="1"/>
</dbReference>
<feature type="signal peptide" evidence="3">
    <location>
        <begin position="1"/>
        <end position="26"/>
    </location>
</feature>
<reference evidence="5 6" key="1">
    <citation type="submission" date="2023-08" db="EMBL/GenBank/DDBJ databases">
        <title>Oxalobacteraceae gen .nov., isolated from river sludge outside the plant.</title>
        <authorList>
            <person name="Zhao S.Y."/>
        </authorList>
    </citation>
    <scope>NUCLEOTIDE SEQUENCE [LARGE SCALE GENOMIC DNA]</scope>
    <source>
        <strain evidence="5 6">R-40</strain>
    </source>
</reference>
<protein>
    <submittedName>
        <fullName evidence="5">PilC/PilY family type IV pilus protein</fullName>
    </submittedName>
</protein>
<gene>
    <name evidence="5" type="ORF">Q8A64_14665</name>
</gene>
<name>A0ABU1BTR0_9BURK</name>
<feature type="chain" id="PRO_5046745580" evidence="3">
    <location>
        <begin position="27"/>
        <end position="1235"/>
    </location>
</feature>